<protein>
    <submittedName>
        <fullName evidence="2">Uncharacterized protein</fullName>
    </submittedName>
</protein>
<proteinExistence type="predicted"/>
<comment type="caution">
    <text evidence="2">The sequence shown here is derived from an EMBL/GenBank/DDBJ whole genome shotgun (WGS) entry which is preliminary data.</text>
</comment>
<dbReference type="EMBL" id="JACSDY010000001">
    <property type="protein sequence ID" value="KAF7437976.1"/>
    <property type="molecule type" value="Genomic_DNA"/>
</dbReference>
<dbReference type="Proteomes" id="UP000600918">
    <property type="component" value="Unassembled WGS sequence"/>
</dbReference>
<evidence type="ECO:0000313" key="3">
    <source>
        <dbReference type="Proteomes" id="UP000600918"/>
    </source>
</evidence>
<keyword evidence="3" id="KW-1185">Reference proteome</keyword>
<evidence type="ECO:0000256" key="1">
    <source>
        <dbReference type="SAM" id="MobiDB-lite"/>
    </source>
</evidence>
<feature type="compositionally biased region" description="Polar residues" evidence="1">
    <location>
        <begin position="20"/>
        <end position="31"/>
    </location>
</feature>
<gene>
    <name evidence="2" type="ORF">H0235_000367</name>
</gene>
<name>A0A834UFS0_VESPE</name>
<feature type="region of interest" description="Disordered" evidence="1">
    <location>
        <begin position="1"/>
        <end position="31"/>
    </location>
</feature>
<evidence type="ECO:0000313" key="2">
    <source>
        <dbReference type="EMBL" id="KAF7437976.1"/>
    </source>
</evidence>
<accession>A0A834UFS0</accession>
<organism evidence="2 3">
    <name type="scientific">Vespula pensylvanica</name>
    <name type="common">Western yellow jacket</name>
    <name type="synonym">Wasp</name>
    <dbReference type="NCBI Taxonomy" id="30213"/>
    <lineage>
        <taxon>Eukaryota</taxon>
        <taxon>Metazoa</taxon>
        <taxon>Ecdysozoa</taxon>
        <taxon>Arthropoda</taxon>
        <taxon>Hexapoda</taxon>
        <taxon>Insecta</taxon>
        <taxon>Pterygota</taxon>
        <taxon>Neoptera</taxon>
        <taxon>Endopterygota</taxon>
        <taxon>Hymenoptera</taxon>
        <taxon>Apocrita</taxon>
        <taxon>Aculeata</taxon>
        <taxon>Vespoidea</taxon>
        <taxon>Vespidae</taxon>
        <taxon>Vespinae</taxon>
        <taxon>Vespula</taxon>
    </lineage>
</organism>
<reference evidence="2" key="1">
    <citation type="journal article" date="2020" name="G3 (Bethesda)">
        <title>High-Quality Assemblies for Three Invasive Social Wasps from the &lt;i&gt;Vespula&lt;/i&gt; Genus.</title>
        <authorList>
            <person name="Harrop T.W.R."/>
            <person name="Guhlin J."/>
            <person name="McLaughlin G.M."/>
            <person name="Permina E."/>
            <person name="Stockwell P."/>
            <person name="Gilligan J."/>
            <person name="Le Lec M.F."/>
            <person name="Gruber M.A.M."/>
            <person name="Quinn O."/>
            <person name="Lovegrove M."/>
            <person name="Duncan E.J."/>
            <person name="Remnant E.J."/>
            <person name="Van Eeckhoven J."/>
            <person name="Graham B."/>
            <person name="Knapp R.A."/>
            <person name="Langford K.W."/>
            <person name="Kronenberg Z."/>
            <person name="Press M.O."/>
            <person name="Eacker S.M."/>
            <person name="Wilson-Rankin E.E."/>
            <person name="Purcell J."/>
            <person name="Lester P.J."/>
            <person name="Dearden P.K."/>
        </authorList>
    </citation>
    <scope>NUCLEOTIDE SEQUENCE</scope>
    <source>
        <strain evidence="2">Volc-1</strain>
    </source>
</reference>
<sequence>MVEMVATPLVESGGAPGGSHSVTSKEGSENGSRMFGLLKNLERSQGIISTCVQIKKNLQIVSMVTEWNHFGISQR</sequence>
<dbReference type="AlphaFoldDB" id="A0A834UFS0"/>